<dbReference type="Proteomes" id="UP001346149">
    <property type="component" value="Unassembled WGS sequence"/>
</dbReference>
<dbReference type="EMBL" id="JAXQNO010000015">
    <property type="protein sequence ID" value="KAK4783702.1"/>
    <property type="molecule type" value="Genomic_DNA"/>
</dbReference>
<protein>
    <submittedName>
        <fullName evidence="1">Uncharacterized protein</fullName>
    </submittedName>
</protein>
<dbReference type="PANTHER" id="PTHR31300">
    <property type="entry name" value="LIPASE"/>
    <property type="match status" value="1"/>
</dbReference>
<accession>A0AAN7LC27</accession>
<comment type="caution">
    <text evidence="1">The sequence shown here is derived from an EMBL/GenBank/DDBJ whole genome shotgun (WGS) entry which is preliminary data.</text>
</comment>
<dbReference type="InterPro" id="IPR006873">
    <property type="entry name" value="DUF620"/>
</dbReference>
<evidence type="ECO:0000313" key="1">
    <source>
        <dbReference type="EMBL" id="KAK4783702.1"/>
    </source>
</evidence>
<evidence type="ECO:0000313" key="2">
    <source>
        <dbReference type="Proteomes" id="UP001346149"/>
    </source>
</evidence>
<gene>
    <name evidence="1" type="ORF">SAY86_008076</name>
</gene>
<reference evidence="1 2" key="1">
    <citation type="journal article" date="2023" name="Hortic Res">
        <title>Pangenome of water caltrop reveals structural variations and asymmetric subgenome divergence after allopolyploidization.</title>
        <authorList>
            <person name="Zhang X."/>
            <person name="Chen Y."/>
            <person name="Wang L."/>
            <person name="Yuan Y."/>
            <person name="Fang M."/>
            <person name="Shi L."/>
            <person name="Lu R."/>
            <person name="Comes H.P."/>
            <person name="Ma Y."/>
            <person name="Chen Y."/>
            <person name="Huang G."/>
            <person name="Zhou Y."/>
            <person name="Zheng Z."/>
            <person name="Qiu Y."/>
        </authorList>
    </citation>
    <scope>NUCLEOTIDE SEQUENCE [LARGE SCALE GENOMIC DNA]</scope>
    <source>
        <strain evidence="1">F231</strain>
    </source>
</reference>
<dbReference type="PANTHER" id="PTHR31300:SF30">
    <property type="entry name" value="EMB|CAB81597.1"/>
    <property type="match status" value="1"/>
</dbReference>
<dbReference type="AlphaFoldDB" id="A0AAN7LC27"/>
<organism evidence="1 2">
    <name type="scientific">Trapa natans</name>
    <name type="common">Water chestnut</name>
    <dbReference type="NCBI Taxonomy" id="22666"/>
    <lineage>
        <taxon>Eukaryota</taxon>
        <taxon>Viridiplantae</taxon>
        <taxon>Streptophyta</taxon>
        <taxon>Embryophyta</taxon>
        <taxon>Tracheophyta</taxon>
        <taxon>Spermatophyta</taxon>
        <taxon>Magnoliopsida</taxon>
        <taxon>eudicotyledons</taxon>
        <taxon>Gunneridae</taxon>
        <taxon>Pentapetalae</taxon>
        <taxon>rosids</taxon>
        <taxon>malvids</taxon>
        <taxon>Myrtales</taxon>
        <taxon>Lythraceae</taxon>
        <taxon>Trapa</taxon>
    </lineage>
</organism>
<proteinExistence type="predicted"/>
<name>A0AAN7LC27_TRANT</name>
<sequence length="525" mass="57829">MIVTMDNGGSIFILRNDHQHKMAVPGRTQHNTTAHVIKKAAHARSPVNICSPSGECLPSSLSLPFYSSSSSSSVVPLSKRSMRKLCPNYDREDGLETVLEVPIPEKTFAATSNRYISRSWQSMKAWMTRPSYDKSQPSLATLLGSGSRGAEIQLLFGVIGAPLTPLPITKLPQSHMGRTIKNNYPIEASMAKYIVQQYTAASGGETALNSKDSMYALGKVRMMASGFSSGEDTLPRSKSKAKDLKHGGGEMGGFVLWQKQPELWCLELVVSGYKISAGSDGKVAWRQTPWQHSLASRGPPRPLRRLIQGLDPRSTASLFTDAVCIGEKTINNEDCFVLKLETDSTTLKARSGSKVEMIRHTIWGCFSQRTGLLVQLQDSHLLRMTATDDRSIFWETTMESLIKDYRTIDGVNIAHAGRTVVSLARYGESKAPEATSRTRMEEAWNIEEVEFNIKGLTMDCFLPPADLKKEDEHEGYYDSVTSTHPTINAFKVGPVDIRRSGSTRSNGGSRVTAMDDGIILSLEDI</sequence>
<keyword evidence="2" id="KW-1185">Reference proteome</keyword>
<dbReference type="Pfam" id="PF04788">
    <property type="entry name" value="DUF620"/>
    <property type="match status" value="1"/>
</dbReference>